<reference evidence="1" key="1">
    <citation type="submission" date="2020-10" db="EMBL/GenBank/DDBJ databases">
        <authorList>
            <person name="Gilroy R."/>
        </authorList>
    </citation>
    <scope>NUCLEOTIDE SEQUENCE</scope>
    <source>
        <strain evidence="1">14700</strain>
    </source>
</reference>
<comment type="caution">
    <text evidence="1">The sequence shown here is derived from an EMBL/GenBank/DDBJ whole genome shotgun (WGS) entry which is preliminary data.</text>
</comment>
<evidence type="ECO:0000313" key="1">
    <source>
        <dbReference type="EMBL" id="MBO8469323.1"/>
    </source>
</evidence>
<dbReference type="Proteomes" id="UP000810292">
    <property type="component" value="Unassembled WGS sequence"/>
</dbReference>
<accession>A0A9D9NDF3</accession>
<sequence length="63" mass="7371">MAIISYKRPVTINPDWGVKNLVEAMKQNQDRLKLSPAEKKLIEEATNRKLTQEQIRKAKEKYS</sequence>
<organism evidence="1 2">
    <name type="scientific">Candidatus Ornithospirochaeta stercoravium</name>
    <dbReference type="NCBI Taxonomy" id="2840897"/>
    <lineage>
        <taxon>Bacteria</taxon>
        <taxon>Pseudomonadati</taxon>
        <taxon>Spirochaetota</taxon>
        <taxon>Spirochaetia</taxon>
        <taxon>Spirochaetales</taxon>
        <taxon>Spirochaetaceae</taxon>
        <taxon>Spirochaetaceae incertae sedis</taxon>
        <taxon>Candidatus Ornithospirochaeta</taxon>
    </lineage>
</organism>
<protein>
    <submittedName>
        <fullName evidence="1">Uncharacterized protein</fullName>
    </submittedName>
</protein>
<proteinExistence type="predicted"/>
<reference evidence="1" key="2">
    <citation type="journal article" date="2021" name="PeerJ">
        <title>Extensive microbial diversity within the chicken gut microbiome revealed by metagenomics and culture.</title>
        <authorList>
            <person name="Gilroy R."/>
            <person name="Ravi A."/>
            <person name="Getino M."/>
            <person name="Pursley I."/>
            <person name="Horton D.L."/>
            <person name="Alikhan N.F."/>
            <person name="Baker D."/>
            <person name="Gharbi K."/>
            <person name="Hall N."/>
            <person name="Watson M."/>
            <person name="Adriaenssens E.M."/>
            <person name="Foster-Nyarko E."/>
            <person name="Jarju S."/>
            <person name="Secka A."/>
            <person name="Antonio M."/>
            <person name="Oren A."/>
            <person name="Chaudhuri R.R."/>
            <person name="La Ragione R."/>
            <person name="Hildebrand F."/>
            <person name="Pallen M.J."/>
        </authorList>
    </citation>
    <scope>NUCLEOTIDE SEQUENCE</scope>
    <source>
        <strain evidence="1">14700</strain>
    </source>
</reference>
<evidence type="ECO:0000313" key="2">
    <source>
        <dbReference type="Proteomes" id="UP000810292"/>
    </source>
</evidence>
<dbReference type="AlphaFoldDB" id="A0A9D9NDF3"/>
<name>A0A9D9NDF3_9SPIO</name>
<dbReference type="EMBL" id="JADIMF010000093">
    <property type="protein sequence ID" value="MBO8469323.1"/>
    <property type="molecule type" value="Genomic_DNA"/>
</dbReference>
<gene>
    <name evidence="1" type="ORF">IAA72_06030</name>
</gene>